<keyword evidence="5 16" id="KW-0575">Peroxidase</keyword>
<evidence type="ECO:0000256" key="5">
    <source>
        <dbReference type="ARBA" id="ARBA00022559"/>
    </source>
</evidence>
<dbReference type="EMBL" id="PKMF04000155">
    <property type="protein sequence ID" value="KAK7846431.1"/>
    <property type="molecule type" value="Genomic_DNA"/>
</dbReference>
<dbReference type="PROSITE" id="PS50873">
    <property type="entry name" value="PEROXIDASE_4"/>
    <property type="match status" value="1"/>
</dbReference>
<evidence type="ECO:0000256" key="7">
    <source>
        <dbReference type="ARBA" id="ARBA00022723"/>
    </source>
</evidence>
<evidence type="ECO:0000256" key="12">
    <source>
        <dbReference type="PIRSR" id="PIRSR600823-3"/>
    </source>
</evidence>
<dbReference type="PROSITE" id="PS00436">
    <property type="entry name" value="PEROXIDASE_2"/>
    <property type="match status" value="1"/>
</dbReference>
<dbReference type="InterPro" id="IPR010255">
    <property type="entry name" value="Haem_peroxidase_sf"/>
</dbReference>
<dbReference type="EC" id="1.11.1.7" evidence="4"/>
<evidence type="ECO:0000313" key="16">
    <source>
        <dbReference type="EMBL" id="KAK7846431.1"/>
    </source>
</evidence>
<feature type="binding site" evidence="12">
    <location>
        <position position="22"/>
    </location>
    <ligand>
        <name>Ca(2+)</name>
        <dbReference type="ChEBI" id="CHEBI:29108"/>
        <label>1</label>
    </ligand>
</feature>
<evidence type="ECO:0000256" key="2">
    <source>
        <dbReference type="ARBA" id="ARBA00001970"/>
    </source>
</evidence>
<dbReference type="Gene3D" id="1.10.520.10">
    <property type="match status" value="1"/>
</dbReference>
<comment type="cofactor">
    <cofactor evidence="12">
        <name>Ca(2+)</name>
        <dbReference type="ChEBI" id="CHEBI:29108"/>
    </cofactor>
    <text evidence="12">Binds 2 calcium ions per subunit.</text>
</comment>
<accession>A0AAW0L750</accession>
<evidence type="ECO:0000256" key="10">
    <source>
        <dbReference type="PIRSR" id="PIRSR600823-1"/>
    </source>
</evidence>
<evidence type="ECO:0000256" key="6">
    <source>
        <dbReference type="ARBA" id="ARBA00022617"/>
    </source>
</evidence>
<sequence>MGASLLRLHFHDCFVNARSGASVLLDDTSTFTKKKTADTIKSQLENICPGVVSCADILVVARDFVVALGETNWTVQLGRRDSTTASLSAANSNIPAPTLNLSGILSAFSNKGFTANEMVALSDSSFATSLKSNCPSTGGDSNLAPLDLTSPTSFDSAYFKNLISNKGLLHSNQQLFNGGSVYSQVNAYSSDKDKIIVYKAFQIET</sequence>
<dbReference type="PANTHER" id="PTHR31388">
    <property type="entry name" value="PEROXIDASE 72-RELATED"/>
    <property type="match status" value="1"/>
</dbReference>
<evidence type="ECO:0000256" key="9">
    <source>
        <dbReference type="ARBA" id="ARBA00023004"/>
    </source>
</evidence>
<feature type="non-terminal residue" evidence="16">
    <location>
        <position position="205"/>
    </location>
</feature>
<evidence type="ECO:0000256" key="1">
    <source>
        <dbReference type="ARBA" id="ARBA00000189"/>
    </source>
</evidence>
<keyword evidence="17" id="KW-1185">Reference proteome</keyword>
<feature type="binding site" evidence="12">
    <location>
        <position position="147"/>
    </location>
    <ligand>
        <name>Ca(2+)</name>
        <dbReference type="ChEBI" id="CHEBI:29108"/>
        <label>2</label>
    </ligand>
</feature>
<dbReference type="AlphaFoldDB" id="A0AAW0L750"/>
<feature type="binding site" evidence="12">
    <location>
        <position position="155"/>
    </location>
    <ligand>
        <name>Ca(2+)</name>
        <dbReference type="ChEBI" id="CHEBI:29108"/>
        <label>2</label>
    </ligand>
</feature>
<keyword evidence="6" id="KW-0349">Heme</keyword>
<evidence type="ECO:0000256" key="3">
    <source>
        <dbReference type="ARBA" id="ARBA00002322"/>
    </source>
</evidence>
<dbReference type="GO" id="GO:0140825">
    <property type="term" value="F:lactoperoxidase activity"/>
    <property type="evidence" value="ECO:0007669"/>
    <property type="project" value="UniProtKB-EC"/>
</dbReference>
<evidence type="ECO:0000313" key="17">
    <source>
        <dbReference type="Proteomes" id="UP000237347"/>
    </source>
</evidence>
<keyword evidence="8" id="KW-0560">Oxidoreductase</keyword>
<evidence type="ECO:0000256" key="4">
    <source>
        <dbReference type="ARBA" id="ARBA00012313"/>
    </source>
</evidence>
<dbReference type="InterPro" id="IPR002016">
    <property type="entry name" value="Haem_peroxidase"/>
</dbReference>
<dbReference type="Gene3D" id="1.10.420.10">
    <property type="entry name" value="Peroxidase, domain 2"/>
    <property type="match status" value="2"/>
</dbReference>
<comment type="similarity">
    <text evidence="14">Belongs to the peroxidase family.</text>
</comment>
<comment type="cofactor">
    <cofactor evidence="2">
        <name>heme b</name>
        <dbReference type="ChEBI" id="CHEBI:60344"/>
    </cofactor>
</comment>
<keyword evidence="7 12" id="KW-0479">Metal-binding</keyword>
<feature type="binding site" evidence="12">
    <location>
        <position position="15"/>
    </location>
    <ligand>
        <name>Ca(2+)</name>
        <dbReference type="ChEBI" id="CHEBI:29108"/>
        <label>1</label>
    </ligand>
</feature>
<dbReference type="GO" id="GO:0020037">
    <property type="term" value="F:heme binding"/>
    <property type="evidence" value="ECO:0007669"/>
    <property type="project" value="InterPro"/>
</dbReference>
<evidence type="ECO:0000256" key="13">
    <source>
        <dbReference type="PIRSR" id="PIRSR600823-4"/>
    </source>
</evidence>
<proteinExistence type="inferred from homology"/>
<name>A0AAW0L750_QUESU</name>
<dbReference type="PANTHER" id="PTHR31388:SF247">
    <property type="entry name" value="PEROXIDASE"/>
    <property type="match status" value="1"/>
</dbReference>
<feature type="binding site" evidence="12">
    <location>
        <position position="12"/>
    </location>
    <ligand>
        <name>Ca(2+)</name>
        <dbReference type="ChEBI" id="CHEBI:29108"/>
        <label>1</label>
    </ligand>
</feature>
<dbReference type="GO" id="GO:0046872">
    <property type="term" value="F:metal ion binding"/>
    <property type="evidence" value="ECO:0007669"/>
    <property type="project" value="UniProtKB-KW"/>
</dbReference>
<dbReference type="GO" id="GO:0006979">
    <property type="term" value="P:response to oxidative stress"/>
    <property type="evidence" value="ECO:0007669"/>
    <property type="project" value="InterPro"/>
</dbReference>
<comment type="catalytic activity">
    <reaction evidence="1">
        <text>2 a phenolic donor + H2O2 = 2 a phenolic radical donor + 2 H2O</text>
        <dbReference type="Rhea" id="RHEA:56136"/>
        <dbReference type="ChEBI" id="CHEBI:15377"/>
        <dbReference type="ChEBI" id="CHEBI:16240"/>
        <dbReference type="ChEBI" id="CHEBI:139520"/>
        <dbReference type="ChEBI" id="CHEBI:139521"/>
        <dbReference type="EC" id="1.11.1.7"/>
    </reaction>
</comment>
<dbReference type="PRINTS" id="PR00458">
    <property type="entry name" value="PEROXIDASE"/>
</dbReference>
<evidence type="ECO:0000259" key="15">
    <source>
        <dbReference type="PROSITE" id="PS50873"/>
    </source>
</evidence>
<evidence type="ECO:0000256" key="14">
    <source>
        <dbReference type="RuleBase" id="RU004241"/>
    </source>
</evidence>
<reference evidence="16 17" key="1">
    <citation type="journal article" date="2018" name="Sci. Data">
        <title>The draft genome sequence of cork oak.</title>
        <authorList>
            <person name="Ramos A.M."/>
            <person name="Usie A."/>
            <person name="Barbosa P."/>
            <person name="Barros P.M."/>
            <person name="Capote T."/>
            <person name="Chaves I."/>
            <person name="Simoes F."/>
            <person name="Abreu I."/>
            <person name="Carrasquinho I."/>
            <person name="Faro C."/>
            <person name="Guimaraes J.B."/>
            <person name="Mendonca D."/>
            <person name="Nobrega F."/>
            <person name="Rodrigues L."/>
            <person name="Saibo N.J.M."/>
            <person name="Varela M.C."/>
            <person name="Egas C."/>
            <person name="Matos J."/>
            <person name="Miguel C.M."/>
            <person name="Oliveira M.M."/>
            <person name="Ricardo C.P."/>
            <person name="Goncalves S."/>
        </authorList>
    </citation>
    <scope>NUCLEOTIDE SEQUENCE [LARGE SCALE GENOMIC DNA]</scope>
    <source>
        <strain evidence="17">cv. HL8</strain>
    </source>
</reference>
<feature type="binding site" evidence="11">
    <location>
        <position position="95"/>
    </location>
    <ligand>
        <name>substrate</name>
    </ligand>
</feature>
<feature type="active site" description="Proton acceptor" evidence="10">
    <location>
        <position position="11"/>
    </location>
</feature>
<feature type="site" description="Transition state stabilizer" evidence="13">
    <location>
        <position position="7"/>
    </location>
</feature>
<evidence type="ECO:0000256" key="8">
    <source>
        <dbReference type="ARBA" id="ARBA00023002"/>
    </source>
</evidence>
<dbReference type="InterPro" id="IPR000823">
    <property type="entry name" value="Peroxidase_pln"/>
</dbReference>
<dbReference type="Proteomes" id="UP000237347">
    <property type="component" value="Unassembled WGS sequence"/>
</dbReference>
<gene>
    <name evidence="16" type="primary">PNC1_16</name>
    <name evidence="16" type="ORF">CFP56_007989</name>
</gene>
<dbReference type="PRINTS" id="PR00461">
    <property type="entry name" value="PLPEROXIDASE"/>
</dbReference>
<keyword evidence="9" id="KW-0408">Iron</keyword>
<evidence type="ECO:0000256" key="11">
    <source>
        <dbReference type="PIRSR" id="PIRSR600823-2"/>
    </source>
</evidence>
<organism evidence="16 17">
    <name type="scientific">Quercus suber</name>
    <name type="common">Cork oak</name>
    <dbReference type="NCBI Taxonomy" id="58331"/>
    <lineage>
        <taxon>Eukaryota</taxon>
        <taxon>Viridiplantae</taxon>
        <taxon>Streptophyta</taxon>
        <taxon>Embryophyta</taxon>
        <taxon>Tracheophyta</taxon>
        <taxon>Spermatophyta</taxon>
        <taxon>Magnoliopsida</taxon>
        <taxon>eudicotyledons</taxon>
        <taxon>Gunneridae</taxon>
        <taxon>Pentapetalae</taxon>
        <taxon>rosids</taxon>
        <taxon>fabids</taxon>
        <taxon>Fagales</taxon>
        <taxon>Fagaceae</taxon>
        <taxon>Quercus</taxon>
    </lineage>
</organism>
<keyword evidence="12" id="KW-0106">Calcium</keyword>
<comment type="caution">
    <text evidence="16">The sequence shown here is derived from an EMBL/GenBank/DDBJ whole genome shotgun (WGS) entry which is preliminary data.</text>
</comment>
<comment type="function">
    <text evidence="3">Removal of H(2)O(2), oxidation of toxic reductants, biosynthesis and degradation of lignin, suberization, auxin catabolism, response to environmental stresses such as wounding, pathogen attack and oxidative stress. These functions might be dependent on each isozyme/isoform in each plant tissue.</text>
</comment>
<dbReference type="Pfam" id="PF00141">
    <property type="entry name" value="peroxidase"/>
    <property type="match status" value="1"/>
</dbReference>
<dbReference type="SUPFAM" id="SSF48113">
    <property type="entry name" value="Heme-dependent peroxidases"/>
    <property type="match status" value="1"/>
</dbReference>
<protein>
    <recommendedName>
        <fullName evidence="4">peroxidase</fullName>
        <ecNumber evidence="4">1.11.1.7</ecNumber>
    </recommendedName>
</protein>
<dbReference type="InterPro" id="IPR019794">
    <property type="entry name" value="Peroxidases_AS"/>
</dbReference>
<feature type="domain" description="Plant heme peroxidase family profile" evidence="15">
    <location>
        <begin position="1"/>
        <end position="205"/>
    </location>
</feature>